<dbReference type="InterPro" id="IPR014784">
    <property type="entry name" value="Cu2_ascorb_mOase-like_C"/>
</dbReference>
<keyword evidence="5" id="KW-1185">Reference proteome</keyword>
<feature type="signal peptide" evidence="2">
    <location>
        <begin position="1"/>
        <end position="20"/>
    </location>
</feature>
<dbReference type="EMBL" id="CALNXK010000260">
    <property type="protein sequence ID" value="CAH3179616.1"/>
    <property type="molecule type" value="Genomic_DNA"/>
</dbReference>
<dbReference type="InterPro" id="IPR053251">
    <property type="entry name" value="N-glycanase"/>
</dbReference>
<protein>
    <recommendedName>
        <fullName evidence="3">Peptide-N-glycosidase F N-terminal domain-containing protein</fullName>
    </recommendedName>
</protein>
<keyword evidence="2" id="KW-0732">Signal</keyword>
<feature type="chain" id="PRO_5047474799" description="Peptide-N-glycosidase F N-terminal domain-containing protein" evidence="2">
    <location>
        <begin position="21"/>
        <end position="726"/>
    </location>
</feature>
<dbReference type="Proteomes" id="UP001159405">
    <property type="component" value="Unassembled WGS sequence"/>
</dbReference>
<accession>A0ABN8RQ72</accession>
<dbReference type="Pfam" id="PF09112">
    <property type="entry name" value="N-glycanase_N"/>
    <property type="match status" value="2"/>
</dbReference>
<dbReference type="SUPFAM" id="SSF49742">
    <property type="entry name" value="PHM/PNGase F"/>
    <property type="match status" value="1"/>
</dbReference>
<dbReference type="InterPro" id="IPR015197">
    <property type="entry name" value="PngaseF_C"/>
</dbReference>
<dbReference type="InterPro" id="IPR015196">
    <property type="entry name" value="PngaseF_N"/>
</dbReference>
<feature type="domain" description="Peptide-N-glycosidase F N-terminal" evidence="3">
    <location>
        <begin position="404"/>
        <end position="534"/>
    </location>
</feature>
<dbReference type="InterPro" id="IPR008977">
    <property type="entry name" value="PHM/PNGase_F_dom_sf"/>
</dbReference>
<dbReference type="SMART" id="SM01290">
    <property type="entry name" value="N-glycanase_N"/>
    <property type="match status" value="1"/>
</dbReference>
<evidence type="ECO:0000313" key="4">
    <source>
        <dbReference type="EMBL" id="CAH3179616.1"/>
    </source>
</evidence>
<evidence type="ECO:0000313" key="5">
    <source>
        <dbReference type="Proteomes" id="UP001159405"/>
    </source>
</evidence>
<sequence>MFSSSFTAVIVISVITLAFSAEIPNLKPGDGAPPFMIQARKADQYDALEILKYGTNDSNIQGPIVFLAHTKRSGFLESLLSDPECFNKLIDISPDNVNYVFLFYADSAPTACNNEVKAMADEFANRFYDAIISYTKRKSLMSMSLMKEALSHQSSNKITYVQKCMQWRKWRNWRKIASCWRFELDAKSGPLEAGDFGENGDFGEIGDFGKNRHVCNGETGEKSPASGDLNWMPKVAPWRLAILVKMAILAILAKIARGLAICGKIFKLDAKSGPFKTDLTLCYFFSQVQNCQKNSALGVLVFARQNQPLEDMNCQGSECNTQLNIPASMITFDTGFKINGSSRSYVRFQNTPSDVFAFGIDGQGKVQETGWFLYPSMRFLAYQAQWFNYKTNLLKNLTTRDAVVINVFNHTVMQGEKGVTATVEIPSIDDLQRYEHVELDFSLSCPGSTDDPCAHWDHTVQLYVCCNSASKLCGLELGRWITPFRRRIGRWLTPVKPLIPLLQTTDPSSKNKCVFTLKTAPWAMAWVPSLNIRLVGKVQVLRHYTTYHSMEKSLAPFQIVPLFRGGTFDKHYNSKYSPFPFVPPSETERVKLVAVITGHGSDNNNCAEFCVTSHHFIVNKEHNYTRVFSNAGTAMGCADRVPEGVVPNEHGTWLYGRDGWCDGQEVIPWVVDITSALKPSNNTIRYFGWFNNTDPNPTRDPGEIIMYSYLVYYKYLDAETSSADLH</sequence>
<proteinExistence type="predicted"/>
<gene>
    <name evidence="4" type="ORF">PLOB_00022322</name>
</gene>
<comment type="caution">
    <text evidence="4">The sequence shown here is derived from an EMBL/GenBank/DDBJ whole genome shotgun (WGS) entry which is preliminary data.</text>
</comment>
<dbReference type="Pfam" id="PF09113">
    <property type="entry name" value="N-glycanase_C"/>
    <property type="match status" value="1"/>
</dbReference>
<evidence type="ECO:0000259" key="3">
    <source>
        <dbReference type="SMART" id="SM01290"/>
    </source>
</evidence>
<evidence type="ECO:0000256" key="2">
    <source>
        <dbReference type="SAM" id="SignalP"/>
    </source>
</evidence>
<keyword evidence="1" id="KW-1015">Disulfide bond</keyword>
<organism evidence="4 5">
    <name type="scientific">Porites lobata</name>
    <dbReference type="NCBI Taxonomy" id="104759"/>
    <lineage>
        <taxon>Eukaryota</taxon>
        <taxon>Metazoa</taxon>
        <taxon>Cnidaria</taxon>
        <taxon>Anthozoa</taxon>
        <taxon>Hexacorallia</taxon>
        <taxon>Scleractinia</taxon>
        <taxon>Fungiina</taxon>
        <taxon>Poritidae</taxon>
        <taxon>Porites</taxon>
    </lineage>
</organism>
<evidence type="ECO:0000256" key="1">
    <source>
        <dbReference type="ARBA" id="ARBA00023157"/>
    </source>
</evidence>
<dbReference type="Gene3D" id="2.60.120.230">
    <property type="match status" value="2"/>
</dbReference>
<reference evidence="4 5" key="1">
    <citation type="submission" date="2022-05" db="EMBL/GenBank/DDBJ databases">
        <authorList>
            <consortium name="Genoscope - CEA"/>
            <person name="William W."/>
        </authorList>
    </citation>
    <scope>NUCLEOTIDE SEQUENCE [LARGE SCALE GENOMIC DNA]</scope>
</reference>
<dbReference type="PANTHER" id="PTHR39319:SF1">
    <property type="entry name" value="SI:DKEY-256H2.1"/>
    <property type="match status" value="1"/>
</dbReference>
<name>A0ABN8RQ72_9CNID</name>
<dbReference type="PANTHER" id="PTHR39319">
    <property type="entry name" value="SI:DKEY-256H2.1"/>
    <property type="match status" value="1"/>
</dbReference>